<dbReference type="Proteomes" id="UP001054945">
    <property type="component" value="Unassembled WGS sequence"/>
</dbReference>
<evidence type="ECO:0000313" key="2">
    <source>
        <dbReference type="Proteomes" id="UP001054945"/>
    </source>
</evidence>
<dbReference type="EMBL" id="BPLR01000439">
    <property type="protein sequence ID" value="GIY94833.1"/>
    <property type="molecule type" value="Genomic_DNA"/>
</dbReference>
<comment type="caution">
    <text evidence="1">The sequence shown here is derived from an EMBL/GenBank/DDBJ whole genome shotgun (WGS) entry which is preliminary data.</text>
</comment>
<organism evidence="1 2">
    <name type="scientific">Caerostris extrusa</name>
    <name type="common">Bark spider</name>
    <name type="synonym">Caerostris bankana</name>
    <dbReference type="NCBI Taxonomy" id="172846"/>
    <lineage>
        <taxon>Eukaryota</taxon>
        <taxon>Metazoa</taxon>
        <taxon>Ecdysozoa</taxon>
        <taxon>Arthropoda</taxon>
        <taxon>Chelicerata</taxon>
        <taxon>Arachnida</taxon>
        <taxon>Araneae</taxon>
        <taxon>Araneomorphae</taxon>
        <taxon>Entelegynae</taxon>
        <taxon>Araneoidea</taxon>
        <taxon>Araneidae</taxon>
        <taxon>Caerostris</taxon>
    </lineage>
</organism>
<name>A0AAV4XM72_CAEEX</name>
<gene>
    <name evidence="1" type="ORF">CEXT_6781</name>
</gene>
<keyword evidence="2" id="KW-1185">Reference proteome</keyword>
<accession>A0AAV4XM72</accession>
<dbReference type="AlphaFoldDB" id="A0AAV4XM72"/>
<protein>
    <submittedName>
        <fullName evidence="1">Uncharacterized protein</fullName>
    </submittedName>
</protein>
<proteinExistence type="predicted"/>
<evidence type="ECO:0000313" key="1">
    <source>
        <dbReference type="EMBL" id="GIY94833.1"/>
    </source>
</evidence>
<reference evidence="1 2" key="1">
    <citation type="submission" date="2021-06" db="EMBL/GenBank/DDBJ databases">
        <title>Caerostris extrusa draft genome.</title>
        <authorList>
            <person name="Kono N."/>
            <person name="Arakawa K."/>
        </authorList>
    </citation>
    <scope>NUCLEOTIDE SEQUENCE [LARGE SCALE GENOMIC DNA]</scope>
</reference>
<sequence>MAPESELSSPLVVISDLFLLRRVKGRTSLLPCEDEGCPPAVLGVDLQTSGKTYLWRHGDSGPKNGSYLGGHGCPLREHLGLLGITNRRVYLCSRRLTYLQWSLLPLHGLLGLQPVHRLLHLDALPPIGSGSESKISPKHDISEPI</sequence>